<dbReference type="GeneID" id="8242763"/>
<dbReference type="SUPFAM" id="SSF54631">
    <property type="entry name" value="CBS-domain pair"/>
    <property type="match status" value="1"/>
</dbReference>
<dbReference type="Proteomes" id="UP000002009">
    <property type="component" value="Chromosome 4"/>
</dbReference>
<dbReference type="KEGG" id="mis:MICPUN_58070"/>
<sequence>MPSVASFMMPACKCVTACPEDKLRSVVDSLVNEKIGCVVVVDTLSRKAVGIITKQDVNRYFLSEFSEEFFQFVSSRATPPQIPLDTPVSEVMSTNLHPARPDMHRDDAAELLQREKIHHAIVVGEDGKFVGKIQNYRSDDAPPVSLPAWPYNRETGWTKFGAKSGNGK</sequence>
<dbReference type="Gene3D" id="3.10.580.10">
    <property type="entry name" value="CBS-domain"/>
    <property type="match status" value="1"/>
</dbReference>
<evidence type="ECO:0000259" key="3">
    <source>
        <dbReference type="PROSITE" id="PS51371"/>
    </source>
</evidence>
<feature type="domain" description="CBS" evidence="3">
    <location>
        <begin position="8"/>
        <end position="68"/>
    </location>
</feature>
<dbReference type="EMBL" id="CP001325">
    <property type="protein sequence ID" value="ACO63135.1"/>
    <property type="molecule type" value="Genomic_DNA"/>
</dbReference>
<dbReference type="SMART" id="SM00116">
    <property type="entry name" value="CBS"/>
    <property type="match status" value="2"/>
</dbReference>
<dbReference type="Pfam" id="PF00571">
    <property type="entry name" value="CBS"/>
    <property type="match status" value="2"/>
</dbReference>
<dbReference type="RefSeq" id="XP_002501877.1">
    <property type="nucleotide sequence ID" value="XM_002501831.1"/>
</dbReference>
<proteinExistence type="predicted"/>
<keyword evidence="1 2" id="KW-0129">CBS domain</keyword>
<dbReference type="InterPro" id="IPR000644">
    <property type="entry name" value="CBS_dom"/>
</dbReference>
<evidence type="ECO:0000313" key="4">
    <source>
        <dbReference type="EMBL" id="ACO63135.1"/>
    </source>
</evidence>
<organism evidence="4 5">
    <name type="scientific">Micromonas commoda (strain RCC299 / NOUM17 / CCMP2709)</name>
    <name type="common">Picoplanktonic green alga</name>
    <dbReference type="NCBI Taxonomy" id="296587"/>
    <lineage>
        <taxon>Eukaryota</taxon>
        <taxon>Viridiplantae</taxon>
        <taxon>Chlorophyta</taxon>
        <taxon>Mamiellophyceae</taxon>
        <taxon>Mamiellales</taxon>
        <taxon>Mamiellaceae</taxon>
        <taxon>Micromonas</taxon>
    </lineage>
</organism>
<dbReference type="CDD" id="cd02205">
    <property type="entry name" value="CBS_pair_SF"/>
    <property type="match status" value="1"/>
</dbReference>
<name>C1E4K4_MICCC</name>
<dbReference type="InParanoid" id="C1E4K4"/>
<dbReference type="eggNOG" id="ENOG502STQU">
    <property type="taxonomic scope" value="Eukaryota"/>
</dbReference>
<dbReference type="PANTHER" id="PTHR43080">
    <property type="entry name" value="CBS DOMAIN-CONTAINING PROTEIN CBSX3, MITOCHONDRIAL"/>
    <property type="match status" value="1"/>
</dbReference>
<evidence type="ECO:0000256" key="1">
    <source>
        <dbReference type="ARBA" id="ARBA00023122"/>
    </source>
</evidence>
<gene>
    <name evidence="4" type="ORF">MICPUN_58070</name>
</gene>
<protein>
    <recommendedName>
        <fullName evidence="3">CBS domain-containing protein</fullName>
    </recommendedName>
</protein>
<reference evidence="4 5" key="1">
    <citation type="journal article" date="2009" name="Science">
        <title>Green evolution and dynamic adaptations revealed by genomes of the marine picoeukaryotes Micromonas.</title>
        <authorList>
            <person name="Worden A.Z."/>
            <person name="Lee J.H."/>
            <person name="Mock T."/>
            <person name="Rouze P."/>
            <person name="Simmons M.P."/>
            <person name="Aerts A.L."/>
            <person name="Allen A.E."/>
            <person name="Cuvelier M.L."/>
            <person name="Derelle E."/>
            <person name="Everett M.V."/>
            <person name="Foulon E."/>
            <person name="Grimwood J."/>
            <person name="Gundlach H."/>
            <person name="Henrissat B."/>
            <person name="Napoli C."/>
            <person name="McDonald S.M."/>
            <person name="Parker M.S."/>
            <person name="Rombauts S."/>
            <person name="Salamov A."/>
            <person name="Von Dassow P."/>
            <person name="Badger J.H."/>
            <person name="Coutinho P.M."/>
            <person name="Demir E."/>
            <person name="Dubchak I."/>
            <person name="Gentemann C."/>
            <person name="Eikrem W."/>
            <person name="Gready J.E."/>
            <person name="John U."/>
            <person name="Lanier W."/>
            <person name="Lindquist E.A."/>
            <person name="Lucas S."/>
            <person name="Mayer K.F."/>
            <person name="Moreau H."/>
            <person name="Not F."/>
            <person name="Otillar R."/>
            <person name="Panaud O."/>
            <person name="Pangilinan J."/>
            <person name="Paulsen I."/>
            <person name="Piegu B."/>
            <person name="Poliakov A."/>
            <person name="Robbens S."/>
            <person name="Schmutz J."/>
            <person name="Toulza E."/>
            <person name="Wyss T."/>
            <person name="Zelensky A."/>
            <person name="Zhou K."/>
            <person name="Armbrust E.V."/>
            <person name="Bhattacharya D."/>
            <person name="Goodenough U.W."/>
            <person name="Van de Peer Y."/>
            <person name="Grigoriev I.V."/>
        </authorList>
    </citation>
    <scope>NUCLEOTIDE SEQUENCE [LARGE SCALE GENOMIC DNA]</scope>
    <source>
        <strain evidence="5">RCC299 / NOUM17</strain>
    </source>
</reference>
<dbReference type="InterPro" id="IPR051257">
    <property type="entry name" value="Diverse_CBS-Domain"/>
</dbReference>
<dbReference type="PROSITE" id="PS51371">
    <property type="entry name" value="CBS"/>
    <property type="match status" value="1"/>
</dbReference>
<accession>C1E4K4</accession>
<dbReference type="AlphaFoldDB" id="C1E4K4"/>
<keyword evidence="5" id="KW-1185">Reference proteome</keyword>
<evidence type="ECO:0000256" key="2">
    <source>
        <dbReference type="PROSITE-ProRule" id="PRU00703"/>
    </source>
</evidence>
<evidence type="ECO:0000313" key="5">
    <source>
        <dbReference type="Proteomes" id="UP000002009"/>
    </source>
</evidence>
<dbReference type="PANTHER" id="PTHR43080:SF29">
    <property type="entry name" value="OS02G0818000 PROTEIN"/>
    <property type="match status" value="1"/>
</dbReference>
<dbReference type="InterPro" id="IPR046342">
    <property type="entry name" value="CBS_dom_sf"/>
</dbReference>
<dbReference type="OrthoDB" id="418595at2759"/>
<dbReference type="OMA" id="DAKAFPW"/>